<dbReference type="Ensembl" id="ENSNPET00000012981.1">
    <property type="protein sequence ID" value="ENSNPEP00000012668.1"/>
    <property type="gene ID" value="ENSNPEG00000009469.1"/>
</dbReference>
<dbReference type="Proteomes" id="UP000694420">
    <property type="component" value="Unplaced"/>
</dbReference>
<proteinExistence type="predicted"/>
<protein>
    <recommendedName>
        <fullName evidence="8">VWFA domain-containing protein</fullName>
    </recommendedName>
</protein>
<feature type="domain" description="VWFA" evidence="8">
    <location>
        <begin position="222"/>
        <end position="397"/>
    </location>
</feature>
<dbReference type="Pfam" id="PF00092">
    <property type="entry name" value="VWA"/>
    <property type="match status" value="2"/>
</dbReference>
<dbReference type="GO" id="GO:0005576">
    <property type="term" value="C:extracellular region"/>
    <property type="evidence" value="ECO:0007669"/>
    <property type="project" value="UniProtKB-SubCell"/>
</dbReference>
<dbReference type="InterPro" id="IPR002035">
    <property type="entry name" value="VWF_A"/>
</dbReference>
<evidence type="ECO:0000256" key="4">
    <source>
        <dbReference type="ARBA" id="ARBA00022729"/>
    </source>
</evidence>
<evidence type="ECO:0000256" key="7">
    <source>
        <dbReference type="ARBA" id="ARBA00023278"/>
    </source>
</evidence>
<evidence type="ECO:0000256" key="1">
    <source>
        <dbReference type="ARBA" id="ARBA00004498"/>
    </source>
</evidence>
<evidence type="ECO:0000256" key="2">
    <source>
        <dbReference type="ARBA" id="ARBA00022525"/>
    </source>
</evidence>
<dbReference type="PANTHER" id="PTHR24020:SF90">
    <property type="entry name" value="COLLAGEN ALPHA-1(XXI) CHAIN"/>
    <property type="match status" value="1"/>
</dbReference>
<dbReference type="InterPro" id="IPR050525">
    <property type="entry name" value="ECM_Assembly_Org"/>
</dbReference>
<keyword evidence="10" id="KW-1185">Reference proteome</keyword>
<dbReference type="PANTHER" id="PTHR24020">
    <property type="entry name" value="COLLAGEN ALPHA"/>
    <property type="match status" value="1"/>
</dbReference>
<dbReference type="PROSITE" id="PS50234">
    <property type="entry name" value="VWFA"/>
    <property type="match status" value="2"/>
</dbReference>
<evidence type="ECO:0000256" key="3">
    <source>
        <dbReference type="ARBA" id="ARBA00022530"/>
    </source>
</evidence>
<feature type="domain" description="VWFA" evidence="8">
    <location>
        <begin position="46"/>
        <end position="216"/>
    </location>
</feature>
<dbReference type="InterPro" id="IPR036465">
    <property type="entry name" value="vWFA_dom_sf"/>
</dbReference>
<evidence type="ECO:0000259" key="8">
    <source>
        <dbReference type="PROSITE" id="PS50234"/>
    </source>
</evidence>
<dbReference type="SUPFAM" id="SSF53300">
    <property type="entry name" value="vWA-like"/>
    <property type="match status" value="2"/>
</dbReference>
<keyword evidence="3" id="KW-0272">Extracellular matrix</keyword>
<evidence type="ECO:0000256" key="6">
    <source>
        <dbReference type="ARBA" id="ARBA00023180"/>
    </source>
</evidence>
<keyword evidence="4" id="KW-0732">Signal</keyword>
<accession>A0A8C6ZIE1</accession>
<name>A0A8C6ZIE1_NOTPE</name>
<reference evidence="9" key="1">
    <citation type="submission" date="2025-08" db="UniProtKB">
        <authorList>
            <consortium name="Ensembl"/>
        </authorList>
    </citation>
    <scope>IDENTIFICATION</scope>
</reference>
<dbReference type="CDD" id="cd01472">
    <property type="entry name" value="vWA_collagen"/>
    <property type="match status" value="2"/>
</dbReference>
<sequence>VMAFWSKSLLHTEGKKNKNLKFYVNSAVNLCFFLLCFLVCKNLRADIVFLVDSSGSIHPAEFQRVKKFTQSVVSGVEVGLDAVRFGLLQFSSDVREEFQLDRYSSTPALHRAIQEMQQMKGGTLTGKALSFAASYFDRDRGGRPELKQYLIVITDGESQEPVKMPAKAIRDKGIIVYAIDMLRANNSQLVEIAGTQDRVFLENNLEFLNKKILFEICSQENYLVFLIDGSESISENNFSIMKNFMKEIVDSFIVSKDDVHVGVVQYSQDPQKEFSLKDFYTSTSIKDQIDSIVQLRSSTYTGKGLRFVRSLFEPANGSRIRQGVSQNLIVITDGYSADEVDDAAMALRREGILLFAVGVGTINSFELLRIAGDAKRVFTECTVLQIKLHASDFLAKVQQ</sequence>
<keyword evidence="7" id="KW-0379">Hydroxylation</keyword>
<dbReference type="SMART" id="SM00327">
    <property type="entry name" value="VWA"/>
    <property type="match status" value="2"/>
</dbReference>
<dbReference type="AlphaFoldDB" id="A0A8C6ZIE1"/>
<comment type="subcellular location">
    <subcellularLocation>
        <location evidence="1">Secreted</location>
        <location evidence="1">Extracellular space</location>
        <location evidence="1">Extracellular matrix</location>
    </subcellularLocation>
</comment>
<evidence type="ECO:0000313" key="10">
    <source>
        <dbReference type="Proteomes" id="UP000694420"/>
    </source>
</evidence>
<dbReference type="Gene3D" id="3.40.50.410">
    <property type="entry name" value="von Willebrand factor, type A domain"/>
    <property type="match status" value="2"/>
</dbReference>
<keyword evidence="5" id="KW-0677">Repeat</keyword>
<keyword evidence="2" id="KW-0964">Secreted</keyword>
<evidence type="ECO:0000256" key="5">
    <source>
        <dbReference type="ARBA" id="ARBA00022737"/>
    </source>
</evidence>
<evidence type="ECO:0000313" key="9">
    <source>
        <dbReference type="Ensembl" id="ENSNPEP00000012668.1"/>
    </source>
</evidence>
<organism evidence="9 10">
    <name type="scientific">Nothoprocta perdicaria</name>
    <name type="common">Chilean tinamou</name>
    <name type="synonym">Crypturus perdicarius</name>
    <dbReference type="NCBI Taxonomy" id="30464"/>
    <lineage>
        <taxon>Eukaryota</taxon>
        <taxon>Metazoa</taxon>
        <taxon>Chordata</taxon>
        <taxon>Craniata</taxon>
        <taxon>Vertebrata</taxon>
        <taxon>Euteleostomi</taxon>
        <taxon>Archelosauria</taxon>
        <taxon>Archosauria</taxon>
        <taxon>Dinosauria</taxon>
        <taxon>Saurischia</taxon>
        <taxon>Theropoda</taxon>
        <taxon>Coelurosauria</taxon>
        <taxon>Aves</taxon>
        <taxon>Palaeognathae</taxon>
        <taxon>Tinamiformes</taxon>
        <taxon>Tinamidae</taxon>
        <taxon>Nothoprocta</taxon>
    </lineage>
</organism>
<reference evidence="9" key="2">
    <citation type="submission" date="2025-09" db="UniProtKB">
        <authorList>
            <consortium name="Ensembl"/>
        </authorList>
    </citation>
    <scope>IDENTIFICATION</scope>
</reference>
<dbReference type="PRINTS" id="PR00453">
    <property type="entry name" value="VWFADOMAIN"/>
</dbReference>
<keyword evidence="6" id="KW-0325">Glycoprotein</keyword>
<dbReference type="FunFam" id="3.40.50.410:FF:000004">
    <property type="entry name" value="collagen alpha-6(VI) chain"/>
    <property type="match status" value="2"/>
</dbReference>